<keyword evidence="3" id="KW-1185">Reference proteome</keyword>
<feature type="transmembrane region" description="Helical" evidence="1">
    <location>
        <begin position="43"/>
        <end position="68"/>
    </location>
</feature>
<evidence type="ECO:0000313" key="2">
    <source>
        <dbReference type="EMBL" id="KAA9107603.1"/>
    </source>
</evidence>
<organism evidence="2 3">
    <name type="scientific">Microbacterium rhizomatis</name>
    <dbReference type="NCBI Taxonomy" id="1631477"/>
    <lineage>
        <taxon>Bacteria</taxon>
        <taxon>Bacillati</taxon>
        <taxon>Actinomycetota</taxon>
        <taxon>Actinomycetes</taxon>
        <taxon>Micrococcales</taxon>
        <taxon>Microbacteriaceae</taxon>
        <taxon>Microbacterium</taxon>
    </lineage>
</organism>
<evidence type="ECO:0000313" key="3">
    <source>
        <dbReference type="Proteomes" id="UP000325827"/>
    </source>
</evidence>
<comment type="caution">
    <text evidence="2">The sequence shown here is derived from an EMBL/GenBank/DDBJ whole genome shotgun (WGS) entry which is preliminary data.</text>
</comment>
<dbReference type="Proteomes" id="UP000325827">
    <property type="component" value="Unassembled WGS sequence"/>
</dbReference>
<dbReference type="RefSeq" id="WP_150448638.1">
    <property type="nucleotide sequence ID" value="NZ_VYSA01000002.1"/>
</dbReference>
<proteinExistence type="predicted"/>
<sequence length="141" mass="14911">MRLTAVLLMALIAIVGVLGGILLMMRPDGGALGLSLALLPEWYTGSFFASGILLLAGFATVPIVGIVLLLTRPRIGWYAAAYIGAGLIIWSYVQVMTLGLILPAVQIAFLLVGVALVVLGLARIRAVRREAANDEEVRAAR</sequence>
<dbReference type="AlphaFoldDB" id="A0A5J5J2G1"/>
<keyword evidence="1" id="KW-0472">Membrane</keyword>
<accession>A0A5J5J2G1</accession>
<feature type="transmembrane region" description="Helical" evidence="1">
    <location>
        <begin position="75"/>
        <end position="93"/>
    </location>
</feature>
<feature type="transmembrane region" description="Helical" evidence="1">
    <location>
        <begin position="99"/>
        <end position="122"/>
    </location>
</feature>
<reference evidence="3" key="1">
    <citation type="submission" date="2019-09" db="EMBL/GenBank/DDBJ databases">
        <title>Mumia zhuanghuii sp. nov. isolated from the intestinal contents of plateau pika (Ochotona curzoniae) in the Qinghai-Tibet plateau of China.</title>
        <authorList>
            <person name="Tian Z."/>
        </authorList>
    </citation>
    <scope>NUCLEOTIDE SEQUENCE [LARGE SCALE GENOMIC DNA]</scope>
    <source>
        <strain evidence="3">JCM 30598</strain>
    </source>
</reference>
<name>A0A5J5J2G1_9MICO</name>
<protein>
    <submittedName>
        <fullName evidence="2">Uncharacterized protein</fullName>
    </submittedName>
</protein>
<keyword evidence="1" id="KW-0812">Transmembrane</keyword>
<dbReference type="EMBL" id="VYSA01000002">
    <property type="protein sequence ID" value="KAA9107603.1"/>
    <property type="molecule type" value="Genomic_DNA"/>
</dbReference>
<gene>
    <name evidence="2" type="ORF">F6B43_09055</name>
</gene>
<evidence type="ECO:0000256" key="1">
    <source>
        <dbReference type="SAM" id="Phobius"/>
    </source>
</evidence>
<keyword evidence="1" id="KW-1133">Transmembrane helix</keyword>